<dbReference type="PROSITE" id="PS51257">
    <property type="entry name" value="PROKAR_LIPOPROTEIN"/>
    <property type="match status" value="1"/>
</dbReference>
<dbReference type="EMBL" id="FNCQ01000023">
    <property type="protein sequence ID" value="SDH33913.1"/>
    <property type="molecule type" value="Genomic_DNA"/>
</dbReference>
<keyword evidence="3" id="KW-1185">Reference proteome</keyword>
<keyword evidence="1" id="KW-0732">Signal</keyword>
<dbReference type="STRING" id="645274.SAMN04487901_1239"/>
<dbReference type="Pfam" id="PF13306">
    <property type="entry name" value="LRR_5"/>
    <property type="match status" value="1"/>
</dbReference>
<protein>
    <submittedName>
        <fullName evidence="2">Leucine rich repeat-containing protein</fullName>
    </submittedName>
</protein>
<reference evidence="3" key="1">
    <citation type="submission" date="2016-10" db="EMBL/GenBank/DDBJ databases">
        <authorList>
            <person name="Varghese N."/>
            <person name="Submissions S."/>
        </authorList>
    </citation>
    <scope>NUCLEOTIDE SEQUENCE [LARGE SCALE GENOMIC DNA]</scope>
    <source>
        <strain evidence="3">BP1-148</strain>
    </source>
</reference>
<dbReference type="InterPro" id="IPR026906">
    <property type="entry name" value="LRR_5"/>
</dbReference>
<evidence type="ECO:0000313" key="3">
    <source>
        <dbReference type="Proteomes" id="UP000198779"/>
    </source>
</evidence>
<name>A0A1G8BLE2_9BACT</name>
<dbReference type="InterPro" id="IPR053139">
    <property type="entry name" value="Surface_bspA-like"/>
</dbReference>
<gene>
    <name evidence="2" type="ORF">SAMN04487901_1239</name>
</gene>
<dbReference type="SUPFAM" id="SSF52058">
    <property type="entry name" value="L domain-like"/>
    <property type="match status" value="1"/>
</dbReference>
<dbReference type="AlphaFoldDB" id="A0A1G8BLE2"/>
<dbReference type="PANTHER" id="PTHR45661">
    <property type="entry name" value="SURFACE ANTIGEN"/>
    <property type="match status" value="1"/>
</dbReference>
<accession>A0A1G8BLE2</accession>
<feature type="chain" id="PRO_5011741425" evidence="1">
    <location>
        <begin position="25"/>
        <end position="333"/>
    </location>
</feature>
<dbReference type="Gene3D" id="3.80.10.10">
    <property type="entry name" value="Ribonuclease Inhibitor"/>
    <property type="match status" value="1"/>
</dbReference>
<evidence type="ECO:0000256" key="1">
    <source>
        <dbReference type="SAM" id="SignalP"/>
    </source>
</evidence>
<sequence length="333" mass="37077">MIIRKSIMKLGVKLLIGVILCAVASACMSKFDKGGSAYVVRPYIKDGYYTDGTLYFEIDKTEAILIGTAEKVREIVIPDAVGINEVDYPLTKIQNLGVFDKEEYETTKRPNGNDVLTSLVIGGNVKSWGETVFFTDYYETYSDGEDLARRFPRLENIYVKAGNPVYDSRNNCNAIIKSENRELYLGGKNTVVPEGVEKIGASAFRDCEGLKSISFPKTLDVIGAYAFSGSHLQTLTLPENLAYVGQEAFYGCDSLLTVSLYCSSVVIEQKAFKKCALLKEPDSEVRCYTPYISVPSPSKVFDEGYNCLMIPKGQRSSFNGWEKCFLTIKEMEK</sequence>
<feature type="signal peptide" evidence="1">
    <location>
        <begin position="1"/>
        <end position="24"/>
    </location>
</feature>
<proteinExistence type="predicted"/>
<dbReference type="PANTHER" id="PTHR45661:SF3">
    <property type="entry name" value="IG-LIKE DOMAIN-CONTAINING PROTEIN"/>
    <property type="match status" value="1"/>
</dbReference>
<dbReference type="InterPro" id="IPR032675">
    <property type="entry name" value="LRR_dom_sf"/>
</dbReference>
<dbReference type="Proteomes" id="UP000198779">
    <property type="component" value="Unassembled WGS sequence"/>
</dbReference>
<evidence type="ECO:0000313" key="2">
    <source>
        <dbReference type="EMBL" id="SDH33913.1"/>
    </source>
</evidence>
<organism evidence="2 3">
    <name type="scientific">Prevotella communis</name>
    <dbReference type="NCBI Taxonomy" id="2913614"/>
    <lineage>
        <taxon>Bacteria</taxon>
        <taxon>Pseudomonadati</taxon>
        <taxon>Bacteroidota</taxon>
        <taxon>Bacteroidia</taxon>
        <taxon>Bacteroidales</taxon>
        <taxon>Prevotellaceae</taxon>
        <taxon>Prevotella</taxon>
    </lineage>
</organism>